<evidence type="ECO:0000313" key="5">
    <source>
        <dbReference type="Proteomes" id="UP001205740"/>
    </source>
</evidence>
<keyword evidence="2" id="KW-0560">Oxidoreductase</keyword>
<dbReference type="InterPro" id="IPR036291">
    <property type="entry name" value="NAD(P)-bd_dom_sf"/>
</dbReference>
<gene>
    <name evidence="4" type="ORF">LX12_004226</name>
</gene>
<proteinExistence type="inferred from homology"/>
<dbReference type="PRINTS" id="PR00081">
    <property type="entry name" value="GDHRDH"/>
</dbReference>
<sequence length="239" mass="24735">MAAVKDRTVLIVGGSSGIGVDVARSVLARGGVPVIAGRSQEKIDSALGELGEPARGVTVDLTDENSIASLPERAGAVDHLVLSAAALTYAPFTELSVDDARAVMDSKFWGYYRVVRAFAESLPDDGSVTLFSGVASARPDVGTVAVTTTNAAVEGLARSLAVELAPRRANAVNPGVVDSPSWAHLSQDERTSMFEQTADSLPVGRVGRPEDVAAAVLFLIENGYTTGEVLTVDGGARLV</sequence>
<dbReference type="Proteomes" id="UP001205740">
    <property type="component" value="Unassembled WGS sequence"/>
</dbReference>
<dbReference type="InterPro" id="IPR051122">
    <property type="entry name" value="SDR_DHRS6-like"/>
</dbReference>
<dbReference type="EMBL" id="JAMTCG010000010">
    <property type="protein sequence ID" value="MCP2163013.1"/>
    <property type="molecule type" value="Genomic_DNA"/>
</dbReference>
<dbReference type="SUPFAM" id="SSF51735">
    <property type="entry name" value="NAD(P)-binding Rossmann-fold domains"/>
    <property type="match status" value="1"/>
</dbReference>
<reference evidence="4 5" key="1">
    <citation type="submission" date="2022-06" db="EMBL/GenBank/DDBJ databases">
        <title>Genomic Encyclopedia of Archaeal and Bacterial Type Strains, Phase II (KMG-II): from individual species to whole genera.</title>
        <authorList>
            <person name="Goeker M."/>
        </authorList>
    </citation>
    <scope>NUCLEOTIDE SEQUENCE [LARGE SCALE GENOMIC DNA]</scope>
    <source>
        <strain evidence="4 5">DSM 45037</strain>
    </source>
</reference>
<dbReference type="PANTHER" id="PTHR43477:SF1">
    <property type="entry name" value="DIHYDROANTICAPSIN 7-DEHYDROGENASE"/>
    <property type="match status" value="1"/>
</dbReference>
<protein>
    <submittedName>
        <fullName evidence="4">NAD(P)-dependent dehydrogenase, short-chain alcohol dehydrogenase family</fullName>
    </submittedName>
</protein>
<dbReference type="InterPro" id="IPR002347">
    <property type="entry name" value="SDR_fam"/>
</dbReference>
<dbReference type="Pfam" id="PF13561">
    <property type="entry name" value="adh_short_C2"/>
    <property type="match status" value="1"/>
</dbReference>
<evidence type="ECO:0000259" key="3">
    <source>
        <dbReference type="SMART" id="SM00822"/>
    </source>
</evidence>
<dbReference type="InterPro" id="IPR057326">
    <property type="entry name" value="KR_dom"/>
</dbReference>
<dbReference type="NCBIfam" id="NF005449">
    <property type="entry name" value="PRK07041.1"/>
    <property type="match status" value="1"/>
</dbReference>
<comment type="caution">
    <text evidence="4">The sequence shown here is derived from an EMBL/GenBank/DDBJ whole genome shotgun (WGS) entry which is preliminary data.</text>
</comment>
<dbReference type="PANTHER" id="PTHR43477">
    <property type="entry name" value="DIHYDROANTICAPSIN 7-DEHYDROGENASE"/>
    <property type="match status" value="1"/>
</dbReference>
<evidence type="ECO:0000256" key="1">
    <source>
        <dbReference type="ARBA" id="ARBA00006484"/>
    </source>
</evidence>
<name>A0ABT1HB13_9NOCA</name>
<dbReference type="SMART" id="SM00822">
    <property type="entry name" value="PKS_KR"/>
    <property type="match status" value="1"/>
</dbReference>
<feature type="domain" description="Ketoreductase" evidence="3">
    <location>
        <begin position="7"/>
        <end position="180"/>
    </location>
</feature>
<organism evidence="4 5">
    <name type="scientific">Williamsia serinedens</name>
    <dbReference type="NCBI Taxonomy" id="391736"/>
    <lineage>
        <taxon>Bacteria</taxon>
        <taxon>Bacillati</taxon>
        <taxon>Actinomycetota</taxon>
        <taxon>Actinomycetes</taxon>
        <taxon>Mycobacteriales</taxon>
        <taxon>Nocardiaceae</taxon>
        <taxon>Williamsia</taxon>
    </lineage>
</organism>
<comment type="similarity">
    <text evidence="1">Belongs to the short-chain dehydrogenases/reductases (SDR) family.</text>
</comment>
<dbReference type="Gene3D" id="3.40.50.720">
    <property type="entry name" value="NAD(P)-binding Rossmann-like Domain"/>
    <property type="match status" value="1"/>
</dbReference>
<dbReference type="RefSeq" id="WP_253656580.1">
    <property type="nucleotide sequence ID" value="NZ_BAAAOE010000007.1"/>
</dbReference>
<accession>A0ABT1HB13</accession>
<keyword evidence="5" id="KW-1185">Reference proteome</keyword>
<evidence type="ECO:0000313" key="4">
    <source>
        <dbReference type="EMBL" id="MCP2163013.1"/>
    </source>
</evidence>
<evidence type="ECO:0000256" key="2">
    <source>
        <dbReference type="ARBA" id="ARBA00023002"/>
    </source>
</evidence>